<evidence type="ECO:0000256" key="2">
    <source>
        <dbReference type="ARBA" id="ARBA00022475"/>
    </source>
</evidence>
<dbReference type="AlphaFoldDB" id="A0A7K3NSS4"/>
<feature type="transmembrane region" description="Helical" evidence="6">
    <location>
        <begin position="249"/>
        <end position="271"/>
    </location>
</feature>
<protein>
    <submittedName>
        <fullName evidence="7">YihY/virulence factor BrkB family protein</fullName>
    </submittedName>
</protein>
<proteinExistence type="predicted"/>
<organism evidence="7 8">
    <name type="scientific">Desulfolutivibrio sulfodismutans</name>
    <dbReference type="NCBI Taxonomy" id="63561"/>
    <lineage>
        <taxon>Bacteria</taxon>
        <taxon>Pseudomonadati</taxon>
        <taxon>Thermodesulfobacteriota</taxon>
        <taxon>Desulfovibrionia</taxon>
        <taxon>Desulfovibrionales</taxon>
        <taxon>Desulfovibrionaceae</taxon>
        <taxon>Desulfolutivibrio</taxon>
    </lineage>
</organism>
<dbReference type="InterPro" id="IPR017039">
    <property type="entry name" value="Virul_fac_BrkB"/>
</dbReference>
<name>A0A7K3NSS4_9BACT</name>
<feature type="transmembrane region" description="Helical" evidence="6">
    <location>
        <begin position="181"/>
        <end position="205"/>
    </location>
</feature>
<dbReference type="PANTHER" id="PTHR30213">
    <property type="entry name" value="INNER MEMBRANE PROTEIN YHJD"/>
    <property type="match status" value="1"/>
</dbReference>
<dbReference type="Proteomes" id="UP000469724">
    <property type="component" value="Unassembled WGS sequence"/>
</dbReference>
<accession>A0A7K3NSS4</accession>
<reference evidence="7 8" key="1">
    <citation type="submission" date="2020-02" db="EMBL/GenBank/DDBJ databases">
        <title>Comparative genomics of sulfur disproportionating microorganisms.</title>
        <authorList>
            <person name="Ward L.M."/>
            <person name="Bertran E."/>
            <person name="Johnston D.T."/>
        </authorList>
    </citation>
    <scope>NUCLEOTIDE SEQUENCE [LARGE SCALE GENOMIC DNA]</scope>
    <source>
        <strain evidence="7 8">DSM 3696</strain>
    </source>
</reference>
<feature type="transmembrane region" description="Helical" evidence="6">
    <location>
        <begin position="139"/>
        <end position="161"/>
    </location>
</feature>
<dbReference type="GO" id="GO:0005886">
    <property type="term" value="C:plasma membrane"/>
    <property type="evidence" value="ECO:0007669"/>
    <property type="project" value="UniProtKB-SubCell"/>
</dbReference>
<evidence type="ECO:0000256" key="6">
    <source>
        <dbReference type="SAM" id="Phobius"/>
    </source>
</evidence>
<evidence type="ECO:0000313" key="8">
    <source>
        <dbReference type="Proteomes" id="UP000469724"/>
    </source>
</evidence>
<evidence type="ECO:0000313" key="7">
    <source>
        <dbReference type="EMBL" id="NDY58873.1"/>
    </source>
</evidence>
<dbReference type="RefSeq" id="WP_163303935.1">
    <property type="nucleotide sequence ID" value="NZ_JAAGRQ010000155.1"/>
</dbReference>
<dbReference type="Pfam" id="PF03631">
    <property type="entry name" value="Virul_fac_BrkB"/>
    <property type="match status" value="1"/>
</dbReference>
<evidence type="ECO:0000256" key="3">
    <source>
        <dbReference type="ARBA" id="ARBA00022692"/>
    </source>
</evidence>
<keyword evidence="2" id="KW-1003">Cell membrane</keyword>
<evidence type="ECO:0000256" key="5">
    <source>
        <dbReference type="ARBA" id="ARBA00023136"/>
    </source>
</evidence>
<feature type="transmembrane region" description="Helical" evidence="6">
    <location>
        <begin position="39"/>
        <end position="58"/>
    </location>
</feature>
<keyword evidence="5 6" id="KW-0472">Membrane</keyword>
<comment type="subcellular location">
    <subcellularLocation>
        <location evidence="1">Cell membrane</location>
        <topology evidence="1">Multi-pass membrane protein</topology>
    </subcellularLocation>
</comment>
<evidence type="ECO:0000256" key="1">
    <source>
        <dbReference type="ARBA" id="ARBA00004651"/>
    </source>
</evidence>
<keyword evidence="8" id="KW-1185">Reference proteome</keyword>
<keyword evidence="4 6" id="KW-1133">Transmembrane helix</keyword>
<keyword evidence="3 6" id="KW-0812">Transmembrane</keyword>
<sequence>MPHAASESALRRAAKNAISSFRFVAASLLKDRCLMQASALSYATVLSIVPLLAVAFAVTKGLGMYDAPQVRQLLLGLSAGRTEVADSILQYIQNTNVQALGVIGTAFLLVTVVSLVGAIESAFNSVWKVPADREIGRRFINYVALVVICPVFFFAAFGATAGLQNVALVRWLLEFALLSRAYLLFLAFLPYLMLWMALFLLYRFLPNTRVRFSSAATSALLAGTLWQLTQRLYISYQAGATGYNAVYGSFAQIPLLFLWLYVSWLILLIGAEVGHALQCQRDIRDGEDATALSAADRRALGLALLAALAADADARKAPGTARELASRLGAPSAAVGEILDIFSHAALTAPTQGRDTEPAWLLAAPPDKVTVAEAMAALDAARPGGAPEPAFLARNTALATRLARLADPVAAARTTLRELADGE</sequence>
<evidence type="ECO:0000256" key="4">
    <source>
        <dbReference type="ARBA" id="ARBA00022989"/>
    </source>
</evidence>
<feature type="transmembrane region" description="Helical" evidence="6">
    <location>
        <begin position="99"/>
        <end position="119"/>
    </location>
</feature>
<dbReference type="PANTHER" id="PTHR30213:SF0">
    <property type="entry name" value="UPF0761 MEMBRANE PROTEIN YIHY"/>
    <property type="match status" value="1"/>
</dbReference>
<comment type="caution">
    <text evidence="7">The sequence shown here is derived from an EMBL/GenBank/DDBJ whole genome shotgun (WGS) entry which is preliminary data.</text>
</comment>
<feature type="transmembrane region" description="Helical" evidence="6">
    <location>
        <begin position="212"/>
        <end position="229"/>
    </location>
</feature>
<dbReference type="EMBL" id="JAAGRQ010000155">
    <property type="protein sequence ID" value="NDY58873.1"/>
    <property type="molecule type" value="Genomic_DNA"/>
</dbReference>
<dbReference type="NCBIfam" id="TIGR00765">
    <property type="entry name" value="yihY_not_rbn"/>
    <property type="match status" value="1"/>
</dbReference>
<gene>
    <name evidence="7" type="ORF">G3N56_19225</name>
</gene>